<evidence type="ECO:0000313" key="2">
    <source>
        <dbReference type="Proteomes" id="UP000483672"/>
    </source>
</evidence>
<evidence type="ECO:0000313" key="1">
    <source>
        <dbReference type="EMBL" id="KAF3208135.1"/>
    </source>
</evidence>
<organism evidence="1 2">
    <name type="scientific">Orbilia oligospora</name>
    <name type="common">Nematode-trapping fungus</name>
    <name type="synonym">Arthrobotrys oligospora</name>
    <dbReference type="NCBI Taxonomy" id="2813651"/>
    <lineage>
        <taxon>Eukaryota</taxon>
        <taxon>Fungi</taxon>
        <taxon>Dikarya</taxon>
        <taxon>Ascomycota</taxon>
        <taxon>Pezizomycotina</taxon>
        <taxon>Orbiliomycetes</taxon>
        <taxon>Orbiliales</taxon>
        <taxon>Orbiliaceae</taxon>
        <taxon>Orbilia</taxon>
    </lineage>
</organism>
<proteinExistence type="predicted"/>
<name>A0A6G1M3L7_ORBOL</name>
<sequence>MSRVTDVHQADVADVVIGDKSIGLFGHCEICVRDAMGTPESRIKIYTTKAELDEHKATHSLESIRSRAIRPWPASFDGFKCPVKPCEFTSTLGDGYLGLWCHIAGEHEHHFRQALLL</sequence>
<dbReference type="Proteomes" id="UP000483672">
    <property type="component" value="Unassembled WGS sequence"/>
</dbReference>
<dbReference type="EMBL" id="WIPF01000109">
    <property type="protein sequence ID" value="KAF3208135.1"/>
    <property type="molecule type" value="Genomic_DNA"/>
</dbReference>
<dbReference type="AlphaFoldDB" id="A0A6G1M3L7"/>
<comment type="caution">
    <text evidence="1">The sequence shown here is derived from an EMBL/GenBank/DDBJ whole genome shotgun (WGS) entry which is preliminary data.</text>
</comment>
<gene>
    <name evidence="1" type="ORF">TWF191_000727</name>
</gene>
<reference evidence="1 2" key="1">
    <citation type="submission" date="2019-06" db="EMBL/GenBank/DDBJ databases">
        <authorList>
            <person name="Palmer J.M."/>
        </authorList>
    </citation>
    <scope>NUCLEOTIDE SEQUENCE [LARGE SCALE GENOMIC DNA]</scope>
    <source>
        <strain evidence="1 2">TWF191</strain>
    </source>
</reference>
<protein>
    <submittedName>
        <fullName evidence="1">Uncharacterized protein</fullName>
    </submittedName>
</protein>
<accession>A0A6G1M3L7</accession>